<feature type="region of interest" description="Disordered" evidence="1">
    <location>
        <begin position="507"/>
        <end position="586"/>
    </location>
</feature>
<feature type="domain" description="Uncharacterised" evidence="2">
    <location>
        <begin position="65"/>
        <end position="371"/>
    </location>
</feature>
<dbReference type="InterPro" id="IPR011119">
    <property type="entry name" value="Unchr_helicase_relaxase_TraI"/>
</dbReference>
<dbReference type="NCBIfam" id="NF041494">
    <property type="entry name" value="MobH"/>
    <property type="match status" value="1"/>
</dbReference>
<evidence type="ECO:0000259" key="2">
    <source>
        <dbReference type="Pfam" id="PF07514"/>
    </source>
</evidence>
<feature type="compositionally biased region" description="Low complexity" evidence="1">
    <location>
        <begin position="716"/>
        <end position="727"/>
    </location>
</feature>
<proteinExistence type="predicted"/>
<protein>
    <recommendedName>
        <fullName evidence="2">Uncharacterized domain-containing protein</fullName>
    </recommendedName>
</protein>
<sequence>MIDPMMKMALLLSRVYSKITRKPNLSSRADLLTEVRTVSGRKVVPNGVYYSPMPIIGIQPLSIEDILAPHQDTITEIVKRSGLTSTSKKFTPNKLIREVIWNTAEYIHLLPASEDYHHSDAGGLLSHSLEVAKMALGEAYNSDLPAKTYPDLEILRRSRYFYAVFIAALLHDIGKVFSDVRVFCVDNHIQWQPRLEPLTKWAVRHNVSSYRVEYVKGRGKRHERAASYVLGAVLTDEAKEYILGCQTDDIFAEIDDSITHYTERDGYINQALRRADSASTLKDIQGRHLKETGRREYSLSTHFIRATQQLTPEWTVNQKGSMMWVIGGDIYIAYPQAIIEIIGAIKAVGVNCPHDVNVVCNQMIEQHFIEPSDLQTRSAFWMSGDYTEDDAKKIQHDMVVGKKRAVWTSIVKLKSVHYAYGSLAIPQSMPGILCLNKAGDMALYRKGDLYTPFELKSSDMHDRIKAAEAAKAAKNKGQDPQQLAQMLAQLPDATRAQIQAMIDSQLPASSTSPSVEPTTSIAVVAPQPASSKSTGKGVARGQKDSSKKARASSSSPKTAGAAPSPAPEASQTPQGVAEASGNTMTAKTGGELTQTVTEAHADAIFQATCDDEQLDLSGLGNLLDEYDEYAQMIEAGNNEQFPQGPSGHEQQNDHQPSASEPDIAKPEAPDTSATPRREKQQGANRSPDAGVSAQQPVKVAEVQVEKSSDDSVGSNAAHQQPAQAKQHSAQELHEMTTKCSQWLWWCADEREAGVMCYRVEGEKVYLRLKLLSNRLMLKQREISYTLKACGMIDPIDPTESPANQRYTIDFETERGIEPHCLLNRKACDLMLMTPSQRKRAGLFATPSQKGGVAPAPAGGQAPVPVQEHHSMSAMDMEKPERDGQLVEDAAGTSPAATSAADSVNESMSEADSQQQDMSVSETDNHQQAAEESLQSSELPVTPDVDPVITSSVAEVDGSLSKADKQEGATLSHQPKSVPSDEVAATSMRDTGTTEPVTEATSPKKPKTRNKKLARVLLPIPAVGETDTQEVQRIARTPSPQEEQDRVGQVADAIKSEADTDETGGINKAALEMPADLRLTDMQELFANIDRYWSRKAEYQRARLVLVDEKATALEASYFTRVTADALGFPIEEVAEFRQKIGDKWYYVIPNPPKK</sequence>
<feature type="compositionally biased region" description="Basic and acidic residues" evidence="1">
    <location>
        <begin position="866"/>
        <end position="884"/>
    </location>
</feature>
<dbReference type="InterPro" id="IPR003607">
    <property type="entry name" value="HD/PDEase_dom"/>
</dbReference>
<feature type="region of interest" description="Disordered" evidence="1">
    <location>
        <begin position="957"/>
        <end position="1009"/>
    </location>
</feature>
<dbReference type="EMBL" id="CP038449">
    <property type="protein sequence ID" value="QJT41246.1"/>
    <property type="molecule type" value="Genomic_DNA"/>
</dbReference>
<dbReference type="RefSeq" id="WP_171270031.1">
    <property type="nucleotide sequence ID" value="NZ_CP038446.1"/>
</dbReference>
<evidence type="ECO:0000313" key="4">
    <source>
        <dbReference type="Proteomes" id="UP000502657"/>
    </source>
</evidence>
<dbReference type="Gene3D" id="1.10.3210.40">
    <property type="match status" value="1"/>
</dbReference>
<feature type="region of interest" description="Disordered" evidence="1">
    <location>
        <begin position="638"/>
        <end position="729"/>
    </location>
</feature>
<reference evidence="3 4" key="1">
    <citation type="submission" date="2019-03" db="EMBL/GenBank/DDBJ databases">
        <title>Novel transposon Tn6433 accelerates the dissemination of tet(E) in Aeromonas from aerobic biofilm under oxytetracycline stress.</title>
        <authorList>
            <person name="Shi Y."/>
            <person name="Tian Z."/>
            <person name="Zhang Y."/>
            <person name="Zhang H."/>
            <person name="Yang M."/>
        </authorList>
    </citation>
    <scope>NUCLEOTIDE SEQUENCE [LARGE SCALE GENOMIC DNA]</scope>
    <source>
        <strain evidence="3 4">R50-22</strain>
        <plasmid evidence="4">paeme5</plasmid>
    </source>
</reference>
<keyword evidence="3" id="KW-0614">Plasmid</keyword>
<geneLocation type="plasmid" evidence="4">
    <name>paeme5</name>
</geneLocation>
<feature type="compositionally biased region" description="Low complexity" evidence="1">
    <location>
        <begin position="507"/>
        <end position="520"/>
    </location>
</feature>
<dbReference type="Proteomes" id="UP000502657">
    <property type="component" value="Plasmid pAeme5"/>
</dbReference>
<feature type="compositionally biased region" description="Low complexity" evidence="1">
    <location>
        <begin position="850"/>
        <end position="865"/>
    </location>
</feature>
<evidence type="ECO:0000256" key="1">
    <source>
        <dbReference type="SAM" id="MobiDB-lite"/>
    </source>
</evidence>
<feature type="compositionally biased region" description="Polar residues" evidence="1">
    <location>
        <begin position="903"/>
        <end position="938"/>
    </location>
</feature>
<dbReference type="Pfam" id="PF07514">
    <property type="entry name" value="TraI_2"/>
    <property type="match status" value="1"/>
</dbReference>
<dbReference type="SUPFAM" id="SSF109604">
    <property type="entry name" value="HD-domain/PDEase-like"/>
    <property type="match status" value="1"/>
</dbReference>
<feature type="region of interest" description="Disordered" evidence="1">
    <location>
        <begin position="845"/>
        <end position="944"/>
    </location>
</feature>
<evidence type="ECO:0000313" key="3">
    <source>
        <dbReference type="EMBL" id="QJT41246.1"/>
    </source>
</evidence>
<feature type="compositionally biased region" description="Polar residues" evidence="1">
    <location>
        <begin position="987"/>
        <end position="1000"/>
    </location>
</feature>
<organism evidence="3 4">
    <name type="scientific">Aeromonas media</name>
    <dbReference type="NCBI Taxonomy" id="651"/>
    <lineage>
        <taxon>Bacteria</taxon>
        <taxon>Pseudomonadati</taxon>
        <taxon>Pseudomonadota</taxon>
        <taxon>Gammaproteobacteria</taxon>
        <taxon>Aeromonadales</taxon>
        <taxon>Aeromonadaceae</taxon>
        <taxon>Aeromonas</taxon>
    </lineage>
</organism>
<accession>A0ABX6NZ78</accession>
<feature type="compositionally biased region" description="Low complexity" evidence="1">
    <location>
        <begin position="888"/>
        <end position="902"/>
    </location>
</feature>
<feature type="compositionally biased region" description="Low complexity" evidence="1">
    <location>
        <begin position="551"/>
        <end position="574"/>
    </location>
</feature>
<keyword evidence="4" id="KW-1185">Reference proteome</keyword>
<name>A0ABX6NZ78_AERME</name>
<dbReference type="CDD" id="cd00077">
    <property type="entry name" value="HDc"/>
    <property type="match status" value="1"/>
</dbReference>
<gene>
    <name evidence="3" type="ORF">E4188_22365</name>
</gene>